<protein>
    <recommendedName>
        <fullName evidence="1">Oxidoreductase-like domain-containing protein</fullName>
    </recommendedName>
</protein>
<keyword evidence="3" id="KW-1185">Reference proteome</keyword>
<reference evidence="3" key="1">
    <citation type="journal article" date="2016" name="Proc. Natl. Acad. Sci. U.S.A.">
        <title>Comparative genomics of biotechnologically important yeasts.</title>
        <authorList>
            <person name="Riley R."/>
            <person name="Haridas S."/>
            <person name="Wolfe K.H."/>
            <person name="Lopes M.R."/>
            <person name="Hittinger C.T."/>
            <person name="Goeker M."/>
            <person name="Salamov A.A."/>
            <person name="Wisecaver J.H."/>
            <person name="Long T.M."/>
            <person name="Calvey C.H."/>
            <person name="Aerts A.L."/>
            <person name="Barry K.W."/>
            <person name="Choi C."/>
            <person name="Clum A."/>
            <person name="Coughlan A.Y."/>
            <person name="Deshpande S."/>
            <person name="Douglass A.P."/>
            <person name="Hanson S.J."/>
            <person name="Klenk H.-P."/>
            <person name="LaButti K.M."/>
            <person name="Lapidus A."/>
            <person name="Lindquist E.A."/>
            <person name="Lipzen A.M."/>
            <person name="Meier-Kolthoff J.P."/>
            <person name="Ohm R.A."/>
            <person name="Otillar R.P."/>
            <person name="Pangilinan J.L."/>
            <person name="Peng Y."/>
            <person name="Rokas A."/>
            <person name="Rosa C.A."/>
            <person name="Scheuner C."/>
            <person name="Sibirny A.A."/>
            <person name="Slot J.C."/>
            <person name="Stielow J.B."/>
            <person name="Sun H."/>
            <person name="Kurtzman C.P."/>
            <person name="Blackwell M."/>
            <person name="Grigoriev I.V."/>
            <person name="Jeffries T.W."/>
        </authorList>
    </citation>
    <scope>NUCLEOTIDE SEQUENCE [LARGE SCALE GENOMIC DNA]</scope>
    <source>
        <strain evidence="3">NRRL Y-1626</strain>
    </source>
</reference>
<dbReference type="InterPro" id="IPR019180">
    <property type="entry name" value="Oxidoreductase-like_N"/>
</dbReference>
<gene>
    <name evidence="2" type="ORF">HANVADRAFT_6468</name>
</gene>
<dbReference type="AlphaFoldDB" id="A0A1B7TEM7"/>
<dbReference type="Pfam" id="PF09791">
    <property type="entry name" value="Oxidored-like"/>
    <property type="match status" value="1"/>
</dbReference>
<organism evidence="2 3">
    <name type="scientific">Hanseniaspora valbyensis NRRL Y-1626</name>
    <dbReference type="NCBI Taxonomy" id="766949"/>
    <lineage>
        <taxon>Eukaryota</taxon>
        <taxon>Fungi</taxon>
        <taxon>Dikarya</taxon>
        <taxon>Ascomycota</taxon>
        <taxon>Saccharomycotina</taxon>
        <taxon>Saccharomycetes</taxon>
        <taxon>Saccharomycodales</taxon>
        <taxon>Saccharomycodaceae</taxon>
        <taxon>Hanseniaspora</taxon>
    </lineage>
</organism>
<evidence type="ECO:0000313" key="2">
    <source>
        <dbReference type="EMBL" id="OBA27187.1"/>
    </source>
</evidence>
<evidence type="ECO:0000259" key="1">
    <source>
        <dbReference type="Pfam" id="PF09791"/>
    </source>
</evidence>
<accession>A0A1B7TEM7</accession>
<dbReference type="EMBL" id="LXPE01000010">
    <property type="protein sequence ID" value="OBA27187.1"/>
    <property type="molecule type" value="Genomic_DNA"/>
</dbReference>
<dbReference type="Proteomes" id="UP000092321">
    <property type="component" value="Unassembled WGS sequence"/>
</dbReference>
<evidence type="ECO:0000313" key="3">
    <source>
        <dbReference type="Proteomes" id="UP000092321"/>
    </source>
</evidence>
<name>A0A1B7TEM7_9ASCO</name>
<feature type="domain" description="Oxidoreductase-like" evidence="1">
    <location>
        <begin position="84"/>
        <end position="120"/>
    </location>
</feature>
<sequence length="228" mass="26779">MVNIGNPMLRFKPYGLSKRMITFEGSTKLPLRFMDLTEKKGTKQVLNETSRQIIPHYNSIPNIILNSKNIPSKIIQELKYLSTPPVSPEAEDCCGSGCEDNCIFVIYYNEYKHWKQKRHEFLEFLLKEENQNVINEREYDSMINYMGLDAIDQKITNNVNTVTWPKRLANNEWESPPLVKNGKKDLLTNEDIVEKDIENHVPLDILQFDRLEQKLKEKRLKREHQVLA</sequence>
<dbReference type="InterPro" id="IPR039251">
    <property type="entry name" value="OXLD1"/>
</dbReference>
<comment type="caution">
    <text evidence="2">The sequence shown here is derived from an EMBL/GenBank/DDBJ whole genome shotgun (WGS) entry which is preliminary data.</text>
</comment>
<dbReference type="PANTHER" id="PTHR21193">
    <property type="entry name" value="OXIDOREDUCTASE-LIKE DOMAIN-CONTAINING PROTEIN 1"/>
    <property type="match status" value="1"/>
</dbReference>
<dbReference type="OrthoDB" id="10064411at2759"/>
<dbReference type="PANTHER" id="PTHR21193:SF3">
    <property type="entry name" value="OXIDOREDUCTASE-LIKE DOMAIN-CONTAINING PROTEIN 1"/>
    <property type="match status" value="1"/>
</dbReference>
<proteinExistence type="predicted"/>